<dbReference type="AlphaFoldDB" id="A0A645I234"/>
<evidence type="ECO:0000313" key="2">
    <source>
        <dbReference type="EMBL" id="MPN45298.1"/>
    </source>
</evidence>
<dbReference type="InterPro" id="IPR049241">
    <property type="entry name" value="DUF6876"/>
</dbReference>
<sequence>MNEIGLNSKTNPVLNNRDFVCWTFRVKGNQGMLTATDCDYQPLFQKMIEFTDFPLDEIILWVERGAISPEGQPMYVILLPTEH</sequence>
<name>A0A645I234_9ZZZZ</name>
<dbReference type="EMBL" id="VSSQ01105078">
    <property type="protein sequence ID" value="MPN45298.1"/>
    <property type="molecule type" value="Genomic_DNA"/>
</dbReference>
<feature type="domain" description="DUF6876" evidence="1">
    <location>
        <begin position="9"/>
        <end position="83"/>
    </location>
</feature>
<organism evidence="2">
    <name type="scientific">bioreactor metagenome</name>
    <dbReference type="NCBI Taxonomy" id="1076179"/>
    <lineage>
        <taxon>unclassified sequences</taxon>
        <taxon>metagenomes</taxon>
        <taxon>ecological metagenomes</taxon>
    </lineage>
</organism>
<comment type="caution">
    <text evidence="2">The sequence shown here is derived from an EMBL/GenBank/DDBJ whole genome shotgun (WGS) entry which is preliminary data.</text>
</comment>
<dbReference type="Pfam" id="PF21781">
    <property type="entry name" value="DUF6876"/>
    <property type="match status" value="1"/>
</dbReference>
<accession>A0A645I234</accession>
<protein>
    <recommendedName>
        <fullName evidence="1">DUF6876 domain-containing protein</fullName>
    </recommendedName>
</protein>
<reference evidence="2" key="1">
    <citation type="submission" date="2019-08" db="EMBL/GenBank/DDBJ databases">
        <authorList>
            <person name="Kucharzyk K."/>
            <person name="Murdoch R.W."/>
            <person name="Higgins S."/>
            <person name="Loffler F."/>
        </authorList>
    </citation>
    <scope>NUCLEOTIDE SEQUENCE</scope>
</reference>
<evidence type="ECO:0000259" key="1">
    <source>
        <dbReference type="Pfam" id="PF21781"/>
    </source>
</evidence>
<proteinExistence type="predicted"/>
<gene>
    <name evidence="2" type="ORF">SDC9_192865</name>
</gene>